<reference evidence="2 3" key="1">
    <citation type="submission" date="2018-09" db="EMBL/GenBank/DDBJ databases">
        <title>Marinorhizobium profundi gen. nov., sp. nov., isolated from a deep-sea sediment sample from the New Britain Trench and proposal of Marinorhizobiaceae fam. nov. in the order Rhizobiales of the class Alphaproteobacteria.</title>
        <authorList>
            <person name="Cao J."/>
        </authorList>
    </citation>
    <scope>NUCLEOTIDE SEQUENCE [LARGE SCALE GENOMIC DNA]</scope>
    <source>
        <strain evidence="2 3">WS11</strain>
    </source>
</reference>
<dbReference type="RefSeq" id="WP_126010181.1">
    <property type="nucleotide sequence ID" value="NZ_CP032509.1"/>
</dbReference>
<protein>
    <recommendedName>
        <fullName evidence="1">Phage tail lysozyme domain-containing protein</fullName>
    </recommendedName>
</protein>
<dbReference type="OrthoDB" id="5410551at2"/>
<dbReference type="Pfam" id="PF18013">
    <property type="entry name" value="Phage_lysozyme2"/>
    <property type="match status" value="1"/>
</dbReference>
<keyword evidence="3" id="KW-1185">Reference proteome</keyword>
<sequence>MANRRMDPVRYRRFEAQPLVPEGLLAVAREGGDLERRVAQGLARTADYFGQRADRAAETLGTLEGQQAALAGMPQAGMITGDLAAPSMSDAAPRGIRVGPKASNDRAAYARDYFMQRHGLAPHMAAALAGHGMQESGFNLDAVGDNGTAMGVYQWRGDRLTNLQRFAAQRGSNWKDLDTQLDFTIHELSTSESYAGEQLRNAGNLEEAVAAFMHFERPAGYTRANPRAGHGFSNRLAFAQGLGGGAASASATPASQAIERQIDPASVAPVSVTPVSFTPGSGGDFRPTGADTIRGRAYDIAGTRTYLERLDGVLRSDMRAVFDVHGENPAMLSKALGELKTAHLAEHVFPEIAPDYEVAFQAQADRLVEEARGQARRRAEEQNRADFLQRTYELEEEKSRLLVSTSIDPDLAMADLQSAQASVDAHYDSAVARGVMSPVDAEKLKRQSRSEMVEGFYLRQADTLDADGVATMREAMQADYAAGRLEGVDAAGWNRIDTRLTALAENKRSQDRQAATALAKRGDDIAARIAAGHQVDEAEISRLRLDASTNSVGSAIADESMAKIDIASAIRDLPPAEAARRVEAFQNEQLALGTEEGARAAAFAGDAFTQKIRALEADPITYAERRGLVESDQGLAGVENPAGFAQLIAKRANQADAVSDRYGTRPRFFKAGEADALAEMLTADMAEGGGAMTQALLEGAGDRAIDMLPELAASDPALAHLIGVTAMTSDMGVMREAGRALADRRAKTSKVTMPSAAKMGRAAIAAAGTAMEALPETEQAVISTAGLLFERAAIREGFDVGEIDTPGTPAALAFEHAMHRALGGRVVNGERRGGIGPVNGRPTLIPHDMSADEVQTRLSLLNDAQLEKLPPILSANGVPVSAAQIRGATLVSIGDGQYHVATGDMATGDPQFVIGENGALWTLDVRALEDDRAALRRWWRQ</sequence>
<evidence type="ECO:0000313" key="3">
    <source>
        <dbReference type="Proteomes" id="UP000268192"/>
    </source>
</evidence>
<dbReference type="Gene3D" id="1.10.530.10">
    <property type="match status" value="1"/>
</dbReference>
<evidence type="ECO:0000259" key="1">
    <source>
        <dbReference type="Pfam" id="PF18013"/>
    </source>
</evidence>
<dbReference type="Proteomes" id="UP000268192">
    <property type="component" value="Chromosome"/>
</dbReference>
<proteinExistence type="predicted"/>
<dbReference type="InterPro" id="IPR041219">
    <property type="entry name" value="Phage_lysozyme2"/>
</dbReference>
<organism evidence="2 3">
    <name type="scientific">Georhizobium profundi</name>
    <dbReference type="NCBI Taxonomy" id="2341112"/>
    <lineage>
        <taxon>Bacteria</taxon>
        <taxon>Pseudomonadati</taxon>
        <taxon>Pseudomonadota</taxon>
        <taxon>Alphaproteobacteria</taxon>
        <taxon>Hyphomicrobiales</taxon>
        <taxon>Rhizobiaceae</taxon>
        <taxon>Georhizobium</taxon>
    </lineage>
</organism>
<evidence type="ECO:0000313" key="2">
    <source>
        <dbReference type="EMBL" id="AZN71862.1"/>
    </source>
</evidence>
<accession>A0A3Q8XQK5</accession>
<dbReference type="KEGG" id="abaw:D5400_11750"/>
<feature type="domain" description="Phage tail lysozyme" evidence="1">
    <location>
        <begin position="106"/>
        <end position="223"/>
    </location>
</feature>
<gene>
    <name evidence="2" type="ORF">D5400_11750</name>
</gene>
<dbReference type="AlphaFoldDB" id="A0A3Q8XQK5"/>
<dbReference type="EMBL" id="CP032509">
    <property type="protein sequence ID" value="AZN71862.1"/>
    <property type="molecule type" value="Genomic_DNA"/>
</dbReference>
<name>A0A3Q8XQK5_9HYPH</name>